<feature type="transmembrane region" description="Helical" evidence="1">
    <location>
        <begin position="68"/>
        <end position="87"/>
    </location>
</feature>
<protein>
    <submittedName>
        <fullName evidence="2">Uncharacterized protein</fullName>
    </submittedName>
</protein>
<accession>A0A927IGY4</accession>
<reference evidence="2" key="1">
    <citation type="submission" date="2020-09" db="EMBL/GenBank/DDBJ databases">
        <title>Pelagicoccus enzymogenes sp. nov. with an EPS production, isolated from marine sediment.</title>
        <authorList>
            <person name="Feng X."/>
        </authorList>
    </citation>
    <scope>NUCLEOTIDE SEQUENCE</scope>
    <source>
        <strain evidence="2">NFK12</strain>
    </source>
</reference>
<feature type="transmembrane region" description="Helical" evidence="1">
    <location>
        <begin position="37"/>
        <end position="56"/>
    </location>
</feature>
<keyword evidence="1" id="KW-1133">Transmembrane helix</keyword>
<evidence type="ECO:0000313" key="3">
    <source>
        <dbReference type="Proteomes" id="UP000622317"/>
    </source>
</evidence>
<name>A0A927IGY4_9BACT</name>
<keyword evidence="1" id="KW-0812">Transmembrane</keyword>
<dbReference type="RefSeq" id="WP_191616295.1">
    <property type="nucleotide sequence ID" value="NZ_JACYFG010000007.1"/>
</dbReference>
<keyword evidence="3" id="KW-1185">Reference proteome</keyword>
<evidence type="ECO:0000256" key="1">
    <source>
        <dbReference type="SAM" id="Phobius"/>
    </source>
</evidence>
<comment type="caution">
    <text evidence="2">The sequence shown here is derived from an EMBL/GenBank/DDBJ whole genome shotgun (WGS) entry which is preliminary data.</text>
</comment>
<proteinExistence type="predicted"/>
<sequence>MKVATKLYLTVGALVICFLLMLYRTTRGPLVSSSSHWPGIIHLLVFVGLLVPYAILFIRRSKEKKLPIWLSYLLLLMPIVCFGLAFLGLLGQSGLFLLSPLGFAAFLLLQKNKGANSTVERCSGCALAALLISAFIAHENGYKLYGYTYLYRKPPPGDSDWIKVNEITSTSLKLESYDSVAFTENSIPSFAFDYPQTDLAVIMFQVPIDDLYVRKDGSGEWQARYGNFMLHTNPHFLPGRLYGYYESSVDSAFYDANFYALKNKAWMDINRRLALLEKY</sequence>
<dbReference type="Proteomes" id="UP000622317">
    <property type="component" value="Unassembled WGS sequence"/>
</dbReference>
<keyword evidence="1" id="KW-0472">Membrane</keyword>
<dbReference type="AlphaFoldDB" id="A0A927IGY4"/>
<organism evidence="2 3">
    <name type="scientific">Pelagicoccus enzymogenes</name>
    <dbReference type="NCBI Taxonomy" id="2773457"/>
    <lineage>
        <taxon>Bacteria</taxon>
        <taxon>Pseudomonadati</taxon>
        <taxon>Verrucomicrobiota</taxon>
        <taxon>Opitutia</taxon>
        <taxon>Puniceicoccales</taxon>
        <taxon>Pelagicoccaceae</taxon>
        <taxon>Pelagicoccus</taxon>
    </lineage>
</organism>
<evidence type="ECO:0000313" key="2">
    <source>
        <dbReference type="EMBL" id="MBD5779158.1"/>
    </source>
</evidence>
<dbReference type="EMBL" id="JACYFG010000007">
    <property type="protein sequence ID" value="MBD5779158.1"/>
    <property type="molecule type" value="Genomic_DNA"/>
</dbReference>
<feature type="transmembrane region" description="Helical" evidence="1">
    <location>
        <begin position="7"/>
        <end position="25"/>
    </location>
</feature>
<gene>
    <name evidence="2" type="ORF">IEN85_06605</name>
</gene>